<sequence>MRYAAWICVVVAVAAFYSPRRDFDLLSAASIAALILFAIALPHVEKTPRPLKNYLRAGLGVAALALVLIAMPLLMGAELWLGLILWAGLSTALLAWVYFYERTEPR</sequence>
<dbReference type="Proteomes" id="UP000197097">
    <property type="component" value="Unassembled WGS sequence"/>
</dbReference>
<feature type="transmembrane region" description="Helical" evidence="1">
    <location>
        <begin position="54"/>
        <end position="74"/>
    </location>
</feature>
<organism evidence="2 3">
    <name type="scientific">Sphingopyxis witflariensis</name>
    <dbReference type="NCBI Taxonomy" id="173675"/>
    <lineage>
        <taxon>Bacteria</taxon>
        <taxon>Pseudomonadati</taxon>
        <taxon>Pseudomonadota</taxon>
        <taxon>Alphaproteobacteria</taxon>
        <taxon>Sphingomonadales</taxon>
        <taxon>Sphingomonadaceae</taxon>
        <taxon>Sphingopyxis</taxon>
    </lineage>
</organism>
<evidence type="ECO:0000313" key="2">
    <source>
        <dbReference type="EMBL" id="OWQ94439.1"/>
    </source>
</evidence>
<comment type="caution">
    <text evidence="2">The sequence shown here is derived from an EMBL/GenBank/DDBJ whole genome shotgun (WGS) entry which is preliminary data.</text>
</comment>
<proteinExistence type="predicted"/>
<evidence type="ECO:0000256" key="1">
    <source>
        <dbReference type="SAM" id="Phobius"/>
    </source>
</evidence>
<keyword evidence="1" id="KW-1133">Transmembrane helix</keyword>
<accession>A0A2D0AMM6</accession>
<keyword evidence="1" id="KW-0472">Membrane</keyword>
<feature type="transmembrane region" description="Helical" evidence="1">
    <location>
        <begin position="80"/>
        <end position="100"/>
    </location>
</feature>
<keyword evidence="3" id="KW-1185">Reference proteome</keyword>
<name>A0A2D0AMM6_9SPHN</name>
<evidence type="ECO:0000313" key="3">
    <source>
        <dbReference type="Proteomes" id="UP000197097"/>
    </source>
</evidence>
<reference evidence="2 3" key="1">
    <citation type="journal article" date="2002" name="Int. J. Syst. Evol. Microbiol.">
        <title>Sphingopyxis witflariensis sp. nov., isolated from activated sludge.</title>
        <authorList>
            <person name="Kampfer P."/>
            <person name="Witzenberger R."/>
            <person name="Denner E.B."/>
            <person name="Busse H.J."/>
            <person name="Neef A."/>
        </authorList>
    </citation>
    <scope>NUCLEOTIDE SEQUENCE [LARGE SCALE GENOMIC DNA]</scope>
    <source>
        <strain evidence="2 3">DSM 14551</strain>
    </source>
</reference>
<dbReference type="EMBL" id="NISJ01000009">
    <property type="protein sequence ID" value="OWQ94439.1"/>
    <property type="molecule type" value="Genomic_DNA"/>
</dbReference>
<protein>
    <submittedName>
        <fullName evidence="2">Uncharacterized protein</fullName>
    </submittedName>
</protein>
<keyword evidence="1" id="KW-0812">Transmembrane</keyword>
<dbReference type="AlphaFoldDB" id="A0A2D0AMM6"/>
<feature type="transmembrane region" description="Helical" evidence="1">
    <location>
        <begin position="25"/>
        <end position="42"/>
    </location>
</feature>
<gene>
    <name evidence="2" type="ORF">CDQ91_15845</name>
</gene>